<dbReference type="Proteomes" id="UP001153365">
    <property type="component" value="Unassembled WGS sequence"/>
</dbReference>
<protein>
    <submittedName>
        <fullName evidence="1">Expressed protein</fullName>
    </submittedName>
</protein>
<dbReference type="EMBL" id="CALTRL010005762">
    <property type="protein sequence ID" value="CAH7685971.1"/>
    <property type="molecule type" value="Genomic_DNA"/>
</dbReference>
<accession>A0AAV0BJ33</accession>
<evidence type="ECO:0000313" key="1">
    <source>
        <dbReference type="EMBL" id="CAH7685971.1"/>
    </source>
</evidence>
<gene>
    <name evidence="1" type="ORF">PPACK8108_LOCUS20562</name>
</gene>
<comment type="caution">
    <text evidence="1">The sequence shown here is derived from an EMBL/GenBank/DDBJ whole genome shotgun (WGS) entry which is preliminary data.</text>
</comment>
<dbReference type="AlphaFoldDB" id="A0AAV0BJ33"/>
<keyword evidence="2" id="KW-1185">Reference proteome</keyword>
<reference evidence="1" key="1">
    <citation type="submission" date="2022-06" db="EMBL/GenBank/DDBJ databases">
        <authorList>
            <consortium name="SYNGENTA / RWTH Aachen University"/>
        </authorList>
    </citation>
    <scope>NUCLEOTIDE SEQUENCE</scope>
</reference>
<sequence length="438" mass="50705">MENNPPRSKIIAPKSIFKGWSKDYIQPIDQANKSLQQFFRKNFNIKKDHGSLTVREAQDLNISEMFEKLVVQYATEALFASEFLNGLEKRGSNLNVPSGGGHVSSPGESISAALYFCVIVSKALNNDKHASSPIKKMDNYSTMEKVLGELFLKNVNIANYDLKDSIDCIVNDMYSYQRLLGGVSYQIENPMREDNRIREKMKKIERKYAGLERHLSIKAGREFVKQQEDSDRVKEIFRQFSNYREGVETVQESMRKQKFFLMMFSGEVELPTIKKSQLILLMAIYRSLTTKIWDYLSQAESNHANLEAAKPEESWNFLIEFFENLLRAKSNKDETRSFMSNYDLKTGQKRSRLIKILIQLDNGGKIPVFSNAYNLIQLWINEKKINVFSKICGEDGYTLNVSFKEYIRAKTIYEELKKVYETVNDQLSHPSLIQNLNQ</sequence>
<proteinExistence type="predicted"/>
<organism evidence="1 2">
    <name type="scientific">Phakopsora pachyrhizi</name>
    <name type="common">Asian soybean rust disease fungus</name>
    <dbReference type="NCBI Taxonomy" id="170000"/>
    <lineage>
        <taxon>Eukaryota</taxon>
        <taxon>Fungi</taxon>
        <taxon>Dikarya</taxon>
        <taxon>Basidiomycota</taxon>
        <taxon>Pucciniomycotina</taxon>
        <taxon>Pucciniomycetes</taxon>
        <taxon>Pucciniales</taxon>
        <taxon>Phakopsoraceae</taxon>
        <taxon>Phakopsora</taxon>
    </lineage>
</organism>
<evidence type="ECO:0000313" key="2">
    <source>
        <dbReference type="Proteomes" id="UP001153365"/>
    </source>
</evidence>
<name>A0AAV0BJ33_PHAPC</name>